<comment type="similarity">
    <text evidence="3 7">Belongs to the NAD(P)-dependent epimerase/dehydratase family. GDP-mannose 4,6-dehydratase subfamily.</text>
</comment>
<dbReference type="HAMAP" id="MF_00955">
    <property type="entry name" value="GDP_Man_dehydratase"/>
    <property type="match status" value="1"/>
</dbReference>
<dbReference type="InterPro" id="IPR016040">
    <property type="entry name" value="NAD(P)-bd_dom"/>
</dbReference>
<gene>
    <name evidence="7 9" type="primary">gmd</name>
    <name evidence="9" type="ORF">GCM10010982_35430</name>
</gene>
<evidence type="ECO:0000256" key="3">
    <source>
        <dbReference type="ARBA" id="ARBA00009263"/>
    </source>
</evidence>
<dbReference type="NCBIfam" id="TIGR01472">
    <property type="entry name" value="gmd"/>
    <property type="match status" value="1"/>
</dbReference>
<evidence type="ECO:0000313" key="9">
    <source>
        <dbReference type="EMBL" id="GGO73878.1"/>
    </source>
</evidence>
<dbReference type="AlphaFoldDB" id="A0A917Z4P9"/>
<dbReference type="GO" id="GO:0070401">
    <property type="term" value="F:NADP+ binding"/>
    <property type="evidence" value="ECO:0007669"/>
    <property type="project" value="UniProtKB-UniRule"/>
</dbReference>
<keyword evidence="7" id="KW-0521">NADP</keyword>
<evidence type="ECO:0000256" key="1">
    <source>
        <dbReference type="ARBA" id="ARBA00000188"/>
    </source>
</evidence>
<comment type="cofactor">
    <cofactor evidence="2 7">
        <name>NADP(+)</name>
        <dbReference type="ChEBI" id="CHEBI:58349"/>
    </cofactor>
</comment>
<dbReference type="PANTHER" id="PTHR43715">
    <property type="entry name" value="GDP-MANNOSE 4,6-DEHYDRATASE"/>
    <property type="match status" value="1"/>
</dbReference>
<name>A0A917Z4P9_9ALTE</name>
<dbReference type="CDD" id="cd05260">
    <property type="entry name" value="GDP_MD_SDR_e"/>
    <property type="match status" value="1"/>
</dbReference>
<dbReference type="EC" id="4.2.1.47" evidence="4 7"/>
<dbReference type="InterPro" id="IPR006368">
    <property type="entry name" value="GDP_Man_deHydtase"/>
</dbReference>
<dbReference type="GO" id="GO:0042351">
    <property type="term" value="P:'de novo' GDP-L-fucose biosynthetic process"/>
    <property type="evidence" value="ECO:0007669"/>
    <property type="project" value="TreeGrafter"/>
</dbReference>
<protein>
    <recommendedName>
        <fullName evidence="4 7">GDP-mannose 4,6-dehydratase</fullName>
        <ecNumber evidence="4 7">4.2.1.47</ecNumber>
    </recommendedName>
    <alternativeName>
        <fullName evidence="7">GDP-D-mannose dehydratase</fullName>
    </alternativeName>
</protein>
<evidence type="ECO:0000259" key="8">
    <source>
        <dbReference type="Pfam" id="PF16363"/>
    </source>
</evidence>
<keyword evidence="5 7" id="KW-0456">Lyase</keyword>
<keyword evidence="10" id="KW-1185">Reference proteome</keyword>
<evidence type="ECO:0000256" key="5">
    <source>
        <dbReference type="ARBA" id="ARBA00023239"/>
    </source>
</evidence>
<proteinExistence type="inferred from homology"/>
<dbReference type="RefSeq" id="WP_188698353.1">
    <property type="nucleotide sequence ID" value="NZ_BMLS01000007.1"/>
</dbReference>
<reference evidence="9" key="1">
    <citation type="journal article" date="2014" name="Int. J. Syst. Evol. Microbiol.">
        <title>Complete genome sequence of Corynebacterium casei LMG S-19264T (=DSM 44701T), isolated from a smear-ripened cheese.</title>
        <authorList>
            <consortium name="US DOE Joint Genome Institute (JGI-PGF)"/>
            <person name="Walter F."/>
            <person name="Albersmeier A."/>
            <person name="Kalinowski J."/>
            <person name="Ruckert C."/>
        </authorList>
    </citation>
    <scope>NUCLEOTIDE SEQUENCE</scope>
    <source>
        <strain evidence="9">CGMCC 1.7086</strain>
    </source>
</reference>
<sequence length="372" mass="42222">MKRALITGITGQDGSYLAELLLEKGYEVHGIKRRSSSFNTQRVDHLYQDPHVDNRNFILHYGDLTDTSNLTRLVQQVQPDEIYNLGAQSHVAVSFEEPEYTADVDGLGTLRLLEAIRLLGLQDKTRFYQASTSELYGLVQETPQRESTPFYPRSPYAAAKLYAYWITVNYRESYGIYACNGILFNHESPRRGETFVTRKITRGLANIAQGLEQCLYMGNIDALRDWGHAKDYVYMQWLMLQQHQPEDFVIATGQQYSVRQFILWAAAELGVQLRFEGQGLEETAVVESVTGDNAPALKPGDIVVRIDPKYFRPAEVETLLGDASKAKEKLGWQPKIDVRSLCEEMTRHDLHEAKRLAFLKRNGFDCAIGGEG</sequence>
<feature type="domain" description="NAD(P)-binding" evidence="8">
    <location>
        <begin position="5"/>
        <end position="345"/>
    </location>
</feature>
<evidence type="ECO:0000256" key="7">
    <source>
        <dbReference type="HAMAP-Rule" id="MF_00955"/>
    </source>
</evidence>
<dbReference type="Gene3D" id="3.90.25.10">
    <property type="entry name" value="UDP-galactose 4-epimerase, domain 1"/>
    <property type="match status" value="1"/>
</dbReference>
<comment type="caution">
    <text evidence="9">The sequence shown here is derived from an EMBL/GenBank/DDBJ whole genome shotgun (WGS) entry which is preliminary data.</text>
</comment>
<evidence type="ECO:0000313" key="10">
    <source>
        <dbReference type="Proteomes" id="UP000606935"/>
    </source>
</evidence>
<evidence type="ECO:0000256" key="2">
    <source>
        <dbReference type="ARBA" id="ARBA00001937"/>
    </source>
</evidence>
<dbReference type="FunFam" id="3.40.50.720:FF:000924">
    <property type="entry name" value="GDP-mannose 4,6 dehydratase"/>
    <property type="match status" value="1"/>
</dbReference>
<dbReference type="Gene3D" id="3.40.50.720">
    <property type="entry name" value="NAD(P)-binding Rossmann-like Domain"/>
    <property type="match status" value="1"/>
</dbReference>
<dbReference type="GO" id="GO:0008446">
    <property type="term" value="F:GDP-mannose 4,6-dehydratase activity"/>
    <property type="evidence" value="ECO:0007669"/>
    <property type="project" value="UniProtKB-UniRule"/>
</dbReference>
<dbReference type="Proteomes" id="UP000606935">
    <property type="component" value="Unassembled WGS sequence"/>
</dbReference>
<accession>A0A917Z4P9</accession>
<dbReference type="EMBL" id="BMLS01000007">
    <property type="protein sequence ID" value="GGO73878.1"/>
    <property type="molecule type" value="Genomic_DNA"/>
</dbReference>
<dbReference type="InterPro" id="IPR036291">
    <property type="entry name" value="NAD(P)-bd_dom_sf"/>
</dbReference>
<comment type="catalytic activity">
    <reaction evidence="1 7">
        <text>GDP-alpha-D-mannose = GDP-4-dehydro-alpha-D-rhamnose + H2O</text>
        <dbReference type="Rhea" id="RHEA:23820"/>
        <dbReference type="ChEBI" id="CHEBI:15377"/>
        <dbReference type="ChEBI" id="CHEBI:57527"/>
        <dbReference type="ChEBI" id="CHEBI:57964"/>
        <dbReference type="EC" id="4.2.1.47"/>
    </reaction>
</comment>
<evidence type="ECO:0000256" key="4">
    <source>
        <dbReference type="ARBA" id="ARBA00011989"/>
    </source>
</evidence>
<comment type="caution">
    <text evidence="7">Lacks conserved residue(s) required for the propagation of feature annotation.</text>
</comment>
<evidence type="ECO:0000256" key="6">
    <source>
        <dbReference type="ARBA" id="ARBA00059383"/>
    </source>
</evidence>
<organism evidence="9 10">
    <name type="scientific">Bowmanella pacifica</name>
    <dbReference type="NCBI Taxonomy" id="502051"/>
    <lineage>
        <taxon>Bacteria</taxon>
        <taxon>Pseudomonadati</taxon>
        <taxon>Pseudomonadota</taxon>
        <taxon>Gammaproteobacteria</taxon>
        <taxon>Alteromonadales</taxon>
        <taxon>Alteromonadaceae</taxon>
        <taxon>Bowmanella</taxon>
    </lineage>
</organism>
<reference evidence="9" key="2">
    <citation type="submission" date="2020-09" db="EMBL/GenBank/DDBJ databases">
        <authorList>
            <person name="Sun Q."/>
            <person name="Zhou Y."/>
        </authorList>
    </citation>
    <scope>NUCLEOTIDE SEQUENCE</scope>
    <source>
        <strain evidence="9">CGMCC 1.7086</strain>
    </source>
</reference>
<comment type="function">
    <text evidence="6 7">Catalyzes the conversion of GDP-D-mannose to GDP-4-dehydro-6-deoxy-D-mannose.</text>
</comment>
<dbReference type="Pfam" id="PF16363">
    <property type="entry name" value="GDP_Man_Dehyd"/>
    <property type="match status" value="1"/>
</dbReference>
<dbReference type="SUPFAM" id="SSF51735">
    <property type="entry name" value="NAD(P)-binding Rossmann-fold domains"/>
    <property type="match status" value="1"/>
</dbReference>
<dbReference type="PANTHER" id="PTHR43715:SF1">
    <property type="entry name" value="GDP-MANNOSE 4,6 DEHYDRATASE"/>
    <property type="match status" value="1"/>
</dbReference>